<keyword evidence="4" id="KW-1185">Reference proteome</keyword>
<comment type="caution">
    <text evidence="3">The sequence shown here is derived from an EMBL/GenBank/DDBJ whole genome shotgun (WGS) entry which is preliminary data.</text>
</comment>
<organism evidence="3 4">
    <name type="scientific">Pleurotus eryngii</name>
    <name type="common">Boletus of the steppes</name>
    <dbReference type="NCBI Taxonomy" id="5323"/>
    <lineage>
        <taxon>Eukaryota</taxon>
        <taxon>Fungi</taxon>
        <taxon>Dikarya</taxon>
        <taxon>Basidiomycota</taxon>
        <taxon>Agaricomycotina</taxon>
        <taxon>Agaricomycetes</taxon>
        <taxon>Agaricomycetidae</taxon>
        <taxon>Agaricales</taxon>
        <taxon>Pleurotineae</taxon>
        <taxon>Pleurotaceae</taxon>
        <taxon>Pleurotus</taxon>
    </lineage>
</organism>
<dbReference type="InterPro" id="IPR002049">
    <property type="entry name" value="LE_dom"/>
</dbReference>
<evidence type="ECO:0000259" key="1">
    <source>
        <dbReference type="PROSITE" id="PS00022"/>
    </source>
</evidence>
<dbReference type="PROSITE" id="PS01248">
    <property type="entry name" value="EGF_LAM_1"/>
    <property type="match status" value="1"/>
</dbReference>
<accession>A0A9P5ZWN2</accession>
<proteinExistence type="predicted"/>
<dbReference type="AlphaFoldDB" id="A0A9P5ZWN2"/>
<dbReference type="InterPro" id="IPR000742">
    <property type="entry name" value="EGF"/>
</dbReference>
<dbReference type="OrthoDB" id="18487at2759"/>
<dbReference type="EMBL" id="MU154590">
    <property type="protein sequence ID" value="KAF9493141.1"/>
    <property type="molecule type" value="Genomic_DNA"/>
</dbReference>
<evidence type="ECO:0008006" key="5">
    <source>
        <dbReference type="Google" id="ProtNLM"/>
    </source>
</evidence>
<evidence type="ECO:0000313" key="4">
    <source>
        <dbReference type="Proteomes" id="UP000807025"/>
    </source>
</evidence>
<evidence type="ECO:0000259" key="2">
    <source>
        <dbReference type="PROSITE" id="PS01248"/>
    </source>
</evidence>
<evidence type="ECO:0000313" key="3">
    <source>
        <dbReference type="EMBL" id="KAF9493141.1"/>
    </source>
</evidence>
<dbReference type="CDD" id="cd00055">
    <property type="entry name" value="EGF_Lam"/>
    <property type="match status" value="1"/>
</dbReference>
<sequence>MVVCTPGQCLQGYSNITISSSETTVQPDSIRPRQTPNFSMISLLRAHRPYLCLPVSGTPPTLISRWTLCWTQASLYSSQPLYAGQSSATLPTSPNSSLSMPLSTSHSCAIRSSSCYTACSALGSCTCLPGFTGASCETCAPGHFGATCQAYEAGCASCDEGIMGSGRCSDCTVKNAPTTCNCLNGVCGANGECAMPGL</sequence>
<dbReference type="Proteomes" id="UP000807025">
    <property type="component" value="Unassembled WGS sequence"/>
</dbReference>
<reference evidence="3" key="1">
    <citation type="submission" date="2020-11" db="EMBL/GenBank/DDBJ databases">
        <authorList>
            <consortium name="DOE Joint Genome Institute"/>
            <person name="Ahrendt S."/>
            <person name="Riley R."/>
            <person name="Andreopoulos W."/>
            <person name="Labutti K."/>
            <person name="Pangilinan J."/>
            <person name="Ruiz-Duenas F.J."/>
            <person name="Barrasa J.M."/>
            <person name="Sanchez-Garcia M."/>
            <person name="Camarero S."/>
            <person name="Miyauchi S."/>
            <person name="Serrano A."/>
            <person name="Linde D."/>
            <person name="Babiker R."/>
            <person name="Drula E."/>
            <person name="Ayuso-Fernandez I."/>
            <person name="Pacheco R."/>
            <person name="Padilla G."/>
            <person name="Ferreira P."/>
            <person name="Barriuso J."/>
            <person name="Kellner H."/>
            <person name="Castanera R."/>
            <person name="Alfaro M."/>
            <person name="Ramirez L."/>
            <person name="Pisabarro A.G."/>
            <person name="Kuo A."/>
            <person name="Tritt A."/>
            <person name="Lipzen A."/>
            <person name="He G."/>
            <person name="Yan M."/>
            <person name="Ng V."/>
            <person name="Cullen D."/>
            <person name="Martin F."/>
            <person name="Rosso M.-N."/>
            <person name="Henrissat B."/>
            <person name="Hibbett D."/>
            <person name="Martinez A.T."/>
            <person name="Grigoriev I.V."/>
        </authorList>
    </citation>
    <scope>NUCLEOTIDE SEQUENCE</scope>
    <source>
        <strain evidence="3">ATCC 90797</strain>
    </source>
</reference>
<feature type="domain" description="Laminin EGF-like" evidence="2">
    <location>
        <begin position="125"/>
        <end position="158"/>
    </location>
</feature>
<feature type="domain" description="EGF-like" evidence="1">
    <location>
        <begin position="125"/>
        <end position="136"/>
    </location>
</feature>
<gene>
    <name evidence="3" type="ORF">BDN71DRAFT_1150060</name>
</gene>
<name>A0A9P5ZWN2_PLEER</name>
<protein>
    <recommendedName>
        <fullName evidence="5">Laminin EGF-like domain-containing protein</fullName>
    </recommendedName>
</protein>
<dbReference type="PROSITE" id="PS00022">
    <property type="entry name" value="EGF_1"/>
    <property type="match status" value="1"/>
</dbReference>